<dbReference type="GO" id="GO:0001228">
    <property type="term" value="F:DNA-binding transcription activator activity, RNA polymerase II-specific"/>
    <property type="evidence" value="ECO:0007669"/>
    <property type="project" value="TreeGrafter"/>
</dbReference>
<keyword evidence="5 11" id="KW-0863">Zinc-finger</keyword>
<evidence type="ECO:0000256" key="2">
    <source>
        <dbReference type="ARBA" id="ARBA00006991"/>
    </source>
</evidence>
<feature type="domain" description="C2H2-type" evidence="13">
    <location>
        <begin position="119"/>
        <end position="146"/>
    </location>
</feature>
<keyword evidence="3" id="KW-0479">Metal-binding</keyword>
<evidence type="ECO:0000256" key="9">
    <source>
        <dbReference type="ARBA" id="ARBA00023163"/>
    </source>
</evidence>
<dbReference type="FunFam" id="3.30.160.60:FF:001963">
    <property type="entry name" value="Replication initiator 1"/>
    <property type="match status" value="1"/>
</dbReference>
<dbReference type="FunFam" id="3.30.160.60:FF:001289">
    <property type="entry name" value="Zinc finger protein 574"/>
    <property type="match status" value="1"/>
</dbReference>
<evidence type="ECO:0000256" key="1">
    <source>
        <dbReference type="ARBA" id="ARBA00004123"/>
    </source>
</evidence>
<name>A0A8J9YCL0_9NEOP</name>
<dbReference type="InterPro" id="IPR013087">
    <property type="entry name" value="Znf_C2H2_type"/>
</dbReference>
<feature type="domain" description="C2H2-type" evidence="13">
    <location>
        <begin position="314"/>
        <end position="341"/>
    </location>
</feature>
<keyword evidence="9" id="KW-0804">Transcription</keyword>
<evidence type="ECO:0000256" key="6">
    <source>
        <dbReference type="ARBA" id="ARBA00022833"/>
    </source>
</evidence>
<dbReference type="Proteomes" id="UP000838878">
    <property type="component" value="Chromosome 5"/>
</dbReference>
<keyword evidence="10" id="KW-0539">Nucleus</keyword>
<dbReference type="GO" id="GO:0000978">
    <property type="term" value="F:RNA polymerase II cis-regulatory region sequence-specific DNA binding"/>
    <property type="evidence" value="ECO:0007669"/>
    <property type="project" value="TreeGrafter"/>
</dbReference>
<evidence type="ECO:0000259" key="13">
    <source>
        <dbReference type="PROSITE" id="PS50157"/>
    </source>
</evidence>
<feature type="non-terminal residue" evidence="14">
    <location>
        <position position="455"/>
    </location>
</feature>
<dbReference type="EMBL" id="OV170225">
    <property type="protein sequence ID" value="CAH0725744.1"/>
    <property type="molecule type" value="Genomic_DNA"/>
</dbReference>
<evidence type="ECO:0000256" key="11">
    <source>
        <dbReference type="PROSITE-ProRule" id="PRU00042"/>
    </source>
</evidence>
<comment type="subcellular location">
    <subcellularLocation>
        <location evidence="1">Nucleus</location>
    </subcellularLocation>
</comment>
<organism evidence="14 15">
    <name type="scientific">Brenthis ino</name>
    <name type="common">lesser marbled fritillary</name>
    <dbReference type="NCBI Taxonomy" id="405034"/>
    <lineage>
        <taxon>Eukaryota</taxon>
        <taxon>Metazoa</taxon>
        <taxon>Ecdysozoa</taxon>
        <taxon>Arthropoda</taxon>
        <taxon>Hexapoda</taxon>
        <taxon>Insecta</taxon>
        <taxon>Pterygota</taxon>
        <taxon>Neoptera</taxon>
        <taxon>Endopterygota</taxon>
        <taxon>Lepidoptera</taxon>
        <taxon>Glossata</taxon>
        <taxon>Ditrysia</taxon>
        <taxon>Papilionoidea</taxon>
        <taxon>Nymphalidae</taxon>
        <taxon>Heliconiinae</taxon>
        <taxon>Argynnini</taxon>
        <taxon>Brenthis</taxon>
    </lineage>
</organism>
<sequence length="455" mass="51856">MSFYPHPHVNTGPPTIIRSDSNHGIINMNQHHPQEDSKDSLIVQHQVQHQQELLDQHQQHEELHEDEVDNLSFKGMEDEGVEMDMDGRQCSQGMGVDMGSVQTKMEVSNGGQVPRSKPQACKVCGKVLSSASSYYVHMKLHSGNKPFQCTVCDAAFCRKPYLEVHMRTHTGERPFQCDLCLKRFTQKSSLNTHKRVHTDEHMRALMVKERPYKCELCQMRFTQSSSLNRHKKIHTEEHRRALLEKVRPYQCHICFMRFTQKSSLGRHGKIHTEEHIQSLINKVRPYQCDICDKRFTQKSSLGTHKRIHTGERPFQCTVCLKSFTQKCALNLHEKIHTAVMQSPQRRNMALMRIITPCIKIMGIDAAGLGEVGVGLAAGGCCGVGDVRYSLLCVHWAQCKGDLTRAGDAPRRRPPPCPDTHVRTHTGERPYQCDACLKRFTQKSSLNIHKRTHTGG</sequence>
<dbReference type="PROSITE" id="PS00028">
    <property type="entry name" value="ZINC_FINGER_C2H2_1"/>
    <property type="match status" value="8"/>
</dbReference>
<keyword evidence="7" id="KW-0805">Transcription regulation</keyword>
<dbReference type="FunFam" id="3.30.160.60:FF:000557">
    <property type="entry name" value="zinc finger and SCAN domain-containing protein 29"/>
    <property type="match status" value="1"/>
</dbReference>
<feature type="region of interest" description="Disordered" evidence="12">
    <location>
        <begin position="403"/>
        <end position="422"/>
    </location>
</feature>
<evidence type="ECO:0000256" key="3">
    <source>
        <dbReference type="ARBA" id="ARBA00022723"/>
    </source>
</evidence>
<evidence type="ECO:0000256" key="5">
    <source>
        <dbReference type="ARBA" id="ARBA00022771"/>
    </source>
</evidence>
<dbReference type="SMART" id="SM00355">
    <property type="entry name" value="ZnF_C2H2"/>
    <property type="match status" value="8"/>
</dbReference>
<dbReference type="FunFam" id="3.30.160.60:FF:002169">
    <property type="entry name" value="Zgc:174573"/>
    <property type="match status" value="1"/>
</dbReference>
<gene>
    <name evidence="14" type="ORF">BINO364_LOCUS11296</name>
</gene>
<feature type="domain" description="C2H2-type" evidence="13">
    <location>
        <begin position="430"/>
        <end position="455"/>
    </location>
</feature>
<feature type="domain" description="C2H2-type" evidence="13">
    <location>
        <begin position="249"/>
        <end position="276"/>
    </location>
</feature>
<feature type="domain" description="C2H2-type" evidence="13">
    <location>
        <begin position="286"/>
        <end position="313"/>
    </location>
</feature>
<dbReference type="FunFam" id="3.30.160.60:FF:002349">
    <property type="entry name" value="Zinc finger and BTB domain-containing 40"/>
    <property type="match status" value="1"/>
</dbReference>
<evidence type="ECO:0000256" key="7">
    <source>
        <dbReference type="ARBA" id="ARBA00023015"/>
    </source>
</evidence>
<protein>
    <recommendedName>
        <fullName evidence="13">C2H2-type domain-containing protein</fullName>
    </recommendedName>
</protein>
<feature type="domain" description="C2H2-type" evidence="13">
    <location>
        <begin position="147"/>
        <end position="174"/>
    </location>
</feature>
<dbReference type="SUPFAM" id="SSF57667">
    <property type="entry name" value="beta-beta-alpha zinc fingers"/>
    <property type="match status" value="5"/>
</dbReference>
<dbReference type="OrthoDB" id="427030at2759"/>
<evidence type="ECO:0000313" key="15">
    <source>
        <dbReference type="Proteomes" id="UP000838878"/>
    </source>
</evidence>
<dbReference type="InterPro" id="IPR036236">
    <property type="entry name" value="Znf_C2H2_sf"/>
</dbReference>
<reference evidence="14" key="1">
    <citation type="submission" date="2021-12" db="EMBL/GenBank/DDBJ databases">
        <authorList>
            <person name="Martin H S."/>
        </authorList>
    </citation>
    <scope>NUCLEOTIDE SEQUENCE</scope>
</reference>
<comment type="similarity">
    <text evidence="2">Belongs to the krueppel C2H2-type zinc-finger protein family.</text>
</comment>
<keyword evidence="8" id="KW-0238">DNA-binding</keyword>
<dbReference type="GO" id="GO:0008270">
    <property type="term" value="F:zinc ion binding"/>
    <property type="evidence" value="ECO:0007669"/>
    <property type="project" value="UniProtKB-KW"/>
</dbReference>
<evidence type="ECO:0000256" key="10">
    <source>
        <dbReference type="ARBA" id="ARBA00023242"/>
    </source>
</evidence>
<dbReference type="FunFam" id="3.30.160.60:FF:000303">
    <property type="entry name" value="Zinc finger protein 41"/>
    <property type="match status" value="1"/>
</dbReference>
<evidence type="ECO:0000256" key="4">
    <source>
        <dbReference type="ARBA" id="ARBA00022737"/>
    </source>
</evidence>
<dbReference type="FunFam" id="3.30.160.60:FF:002716">
    <property type="entry name" value="Zinc finger protein 212"/>
    <property type="match status" value="1"/>
</dbReference>
<accession>A0A8J9YCL0</accession>
<proteinExistence type="inferred from homology"/>
<dbReference type="PANTHER" id="PTHR24393:SF15">
    <property type="entry name" value="IP01243P-RELATED"/>
    <property type="match status" value="1"/>
</dbReference>
<dbReference type="PROSITE" id="PS50157">
    <property type="entry name" value="ZINC_FINGER_C2H2_2"/>
    <property type="match status" value="8"/>
</dbReference>
<evidence type="ECO:0000256" key="8">
    <source>
        <dbReference type="ARBA" id="ARBA00023125"/>
    </source>
</evidence>
<keyword evidence="4" id="KW-0677">Repeat</keyword>
<evidence type="ECO:0000256" key="12">
    <source>
        <dbReference type="SAM" id="MobiDB-lite"/>
    </source>
</evidence>
<evidence type="ECO:0000313" key="14">
    <source>
        <dbReference type="EMBL" id="CAH0725744.1"/>
    </source>
</evidence>
<dbReference type="Pfam" id="PF00096">
    <property type="entry name" value="zf-C2H2"/>
    <property type="match status" value="8"/>
</dbReference>
<dbReference type="Gene3D" id="3.30.160.60">
    <property type="entry name" value="Classic Zinc Finger"/>
    <property type="match status" value="8"/>
</dbReference>
<keyword evidence="6" id="KW-0862">Zinc</keyword>
<keyword evidence="15" id="KW-1185">Reference proteome</keyword>
<dbReference type="GO" id="GO:0005634">
    <property type="term" value="C:nucleus"/>
    <property type="evidence" value="ECO:0007669"/>
    <property type="project" value="UniProtKB-SubCell"/>
</dbReference>
<dbReference type="PANTHER" id="PTHR24393">
    <property type="entry name" value="ZINC FINGER PROTEIN"/>
    <property type="match status" value="1"/>
</dbReference>
<dbReference type="AlphaFoldDB" id="A0A8J9YCL0"/>
<feature type="domain" description="C2H2-type" evidence="13">
    <location>
        <begin position="175"/>
        <end position="202"/>
    </location>
</feature>
<feature type="domain" description="C2H2-type" evidence="13">
    <location>
        <begin position="212"/>
        <end position="239"/>
    </location>
</feature>